<feature type="compositionally biased region" description="Basic and acidic residues" evidence="1">
    <location>
        <begin position="43"/>
        <end position="54"/>
    </location>
</feature>
<feature type="region of interest" description="Disordered" evidence="1">
    <location>
        <begin position="78"/>
        <end position="201"/>
    </location>
</feature>
<protein>
    <recommendedName>
        <fullName evidence="3">SCP domain-containing protein</fullName>
    </recommendedName>
</protein>
<proteinExistence type="predicted"/>
<reference evidence="4" key="1">
    <citation type="submission" date="2020-02" db="EMBL/GenBank/DDBJ databases">
        <authorList>
            <person name="Meier V. D."/>
        </authorList>
    </citation>
    <scope>NUCLEOTIDE SEQUENCE</scope>
    <source>
        <strain evidence="4">AVDCRST_MAG37</strain>
    </source>
</reference>
<gene>
    <name evidence="4" type="ORF">AVDCRST_MAG37-2263</name>
</gene>
<keyword evidence="2" id="KW-0732">Signal</keyword>
<dbReference type="InterPro" id="IPR035940">
    <property type="entry name" value="CAP_sf"/>
</dbReference>
<feature type="compositionally biased region" description="Basic and acidic residues" evidence="1">
    <location>
        <begin position="186"/>
        <end position="201"/>
    </location>
</feature>
<feature type="region of interest" description="Disordered" evidence="1">
    <location>
        <begin position="27"/>
        <end position="54"/>
    </location>
</feature>
<feature type="compositionally biased region" description="Acidic residues" evidence="1">
    <location>
        <begin position="133"/>
        <end position="158"/>
    </location>
</feature>
<feature type="domain" description="SCP" evidence="3">
    <location>
        <begin position="203"/>
        <end position="315"/>
    </location>
</feature>
<organism evidence="4">
    <name type="scientific">uncultured Rubrobacteraceae bacterium</name>
    <dbReference type="NCBI Taxonomy" id="349277"/>
    <lineage>
        <taxon>Bacteria</taxon>
        <taxon>Bacillati</taxon>
        <taxon>Actinomycetota</taxon>
        <taxon>Rubrobacteria</taxon>
        <taxon>Rubrobacterales</taxon>
        <taxon>Rubrobacteraceae</taxon>
        <taxon>environmental samples</taxon>
    </lineage>
</organism>
<dbReference type="Pfam" id="PF00188">
    <property type="entry name" value="CAP"/>
    <property type="match status" value="1"/>
</dbReference>
<dbReference type="PANTHER" id="PTHR31157:SF1">
    <property type="entry name" value="SCP DOMAIN-CONTAINING PROTEIN"/>
    <property type="match status" value="1"/>
</dbReference>
<dbReference type="Gene3D" id="3.40.33.10">
    <property type="entry name" value="CAP"/>
    <property type="match status" value="1"/>
</dbReference>
<evidence type="ECO:0000256" key="1">
    <source>
        <dbReference type="SAM" id="MobiDB-lite"/>
    </source>
</evidence>
<dbReference type="InterPro" id="IPR014044">
    <property type="entry name" value="CAP_dom"/>
</dbReference>
<dbReference type="AlphaFoldDB" id="A0A6J4QNU1"/>
<feature type="chain" id="PRO_5026907573" description="SCP domain-containing protein" evidence="2">
    <location>
        <begin position="27"/>
        <end position="332"/>
    </location>
</feature>
<accession>A0A6J4QNU1</accession>
<evidence type="ECO:0000256" key="2">
    <source>
        <dbReference type="SAM" id="SignalP"/>
    </source>
</evidence>
<feature type="compositionally biased region" description="Basic and acidic residues" evidence="1">
    <location>
        <begin position="78"/>
        <end position="92"/>
    </location>
</feature>
<feature type="signal peptide" evidence="2">
    <location>
        <begin position="1"/>
        <end position="26"/>
    </location>
</feature>
<name>A0A6J4QNU1_9ACTN</name>
<dbReference type="PANTHER" id="PTHR31157">
    <property type="entry name" value="SCP DOMAIN-CONTAINING PROTEIN"/>
    <property type="match status" value="1"/>
</dbReference>
<dbReference type="CDD" id="cd05379">
    <property type="entry name" value="CAP_bacterial"/>
    <property type="match status" value="1"/>
</dbReference>
<sequence length="332" mass="36518">MRKRAIAGAGVFALLFCLVLAQAALAAPKGEQSNSKGGKPTMKRTDSSSNIREHKVTLCHKGRLITVDEHAVSAHLKHGDEVVGDGAEREQEQGESDEDANQNDNGVTGDAAEPEQSDIEPDDCTKDQSPEQETSEGSDEEETSDAQPEEDQPEDSLDDSNATEPKTGRSGREGESEQQNSLIETRTCDGGEIELRPEERRTLDLHNKTRRSHGIKPLCVDPTLTKAARAHSNEMIVKDYFAHASFNGTFLGERLDRSGYSWRTVGENIARGAGPSSMPDDRFKAWMESKGHRKNILNDDFREVGIGSVTGDFKEQGRQTMYTVDFGTREQP</sequence>
<feature type="compositionally biased region" description="Acidic residues" evidence="1">
    <location>
        <begin position="112"/>
        <end position="122"/>
    </location>
</feature>
<evidence type="ECO:0000313" key="4">
    <source>
        <dbReference type="EMBL" id="CAA9450420.1"/>
    </source>
</evidence>
<feature type="compositionally biased region" description="Basic and acidic residues" evidence="1">
    <location>
        <begin position="166"/>
        <end position="175"/>
    </location>
</feature>
<evidence type="ECO:0000259" key="3">
    <source>
        <dbReference type="Pfam" id="PF00188"/>
    </source>
</evidence>
<dbReference type="EMBL" id="CADCVD010000107">
    <property type="protein sequence ID" value="CAA9450420.1"/>
    <property type="molecule type" value="Genomic_DNA"/>
</dbReference>
<dbReference type="SUPFAM" id="SSF55797">
    <property type="entry name" value="PR-1-like"/>
    <property type="match status" value="1"/>
</dbReference>